<protein>
    <recommendedName>
        <fullName evidence="1">Integrase catalytic domain-containing protein</fullName>
    </recommendedName>
</protein>
<dbReference type="HOGENOM" id="CLU_027402_28_2_6"/>
<dbReference type="AlphaFoldDB" id="A0A0H2X6B3"/>
<dbReference type="GO" id="GO:0015074">
    <property type="term" value="P:DNA integration"/>
    <property type="evidence" value="ECO:0007669"/>
    <property type="project" value="InterPro"/>
</dbReference>
<dbReference type="PANTHER" id="PTHR47515">
    <property type="entry name" value="LOW CALCIUM RESPONSE LOCUS PROTEIN T"/>
    <property type="match status" value="1"/>
</dbReference>
<dbReference type="Pfam" id="PF13683">
    <property type="entry name" value="rve_3"/>
    <property type="match status" value="1"/>
</dbReference>
<evidence type="ECO:0000313" key="3">
    <source>
        <dbReference type="Proteomes" id="UP000000420"/>
    </source>
</evidence>
<reference evidence="2 3" key="1">
    <citation type="journal article" date="2005" name="Genome Res.">
        <title>Comparative and functional genomic analyses of the pathogenicity of phytopathogen Xanthomonas campestris pv. campestris.</title>
        <authorList>
            <person name="Qian W."/>
            <person name="Jia Y."/>
            <person name="Ren S.X."/>
            <person name="He Y.Q."/>
            <person name="Feng J.X."/>
            <person name="Lu L.F."/>
            <person name="Sun Q."/>
            <person name="Ying G."/>
            <person name="Tang D.J."/>
            <person name="Tang H."/>
            <person name="Wu W."/>
            <person name="Hao P."/>
            <person name="Wang L."/>
            <person name="Jiang B.L."/>
            <person name="Zeng S."/>
            <person name="Gu W.Y."/>
            <person name="Lu G."/>
            <person name="Rong L."/>
            <person name="Tian Y."/>
            <person name="Yao Z."/>
            <person name="Fu G."/>
            <person name="Chen B."/>
            <person name="Fang R."/>
            <person name="Qiang B."/>
            <person name="Chen Z."/>
            <person name="Zhao G.P."/>
            <person name="Tang J.L."/>
            <person name="He C."/>
        </authorList>
    </citation>
    <scope>NUCLEOTIDE SEQUENCE [LARGE SCALE GENOMIC DNA]</scope>
    <source>
        <strain evidence="2 3">8004</strain>
    </source>
</reference>
<dbReference type="Proteomes" id="UP000000420">
    <property type="component" value="Chromosome"/>
</dbReference>
<dbReference type="InterPro" id="IPR012337">
    <property type="entry name" value="RNaseH-like_sf"/>
</dbReference>
<sequence>MQGRPMQNGFIERFNGSYPRGVLNMHIFSTLSEIRKQTEHLLADYNQ</sequence>
<evidence type="ECO:0000313" key="2">
    <source>
        <dbReference type="EMBL" id="AAY48706.1"/>
    </source>
</evidence>
<dbReference type="KEGG" id="xcb:XC_1640"/>
<dbReference type="InterPro" id="IPR001584">
    <property type="entry name" value="Integrase_cat-core"/>
</dbReference>
<dbReference type="PANTHER" id="PTHR47515:SF2">
    <property type="entry name" value="INTEGRASE CORE DOMAIN PROTEIN"/>
    <property type="match status" value="1"/>
</dbReference>
<organism evidence="2 3">
    <name type="scientific">Xanthomonas campestris pv. campestris (strain 8004)</name>
    <dbReference type="NCBI Taxonomy" id="314565"/>
    <lineage>
        <taxon>Bacteria</taxon>
        <taxon>Pseudomonadati</taxon>
        <taxon>Pseudomonadota</taxon>
        <taxon>Gammaproteobacteria</taxon>
        <taxon>Lysobacterales</taxon>
        <taxon>Lysobacteraceae</taxon>
        <taxon>Xanthomonas</taxon>
    </lineage>
</organism>
<proteinExistence type="predicted"/>
<dbReference type="EMBL" id="CP000050">
    <property type="protein sequence ID" value="AAY48706.1"/>
    <property type="molecule type" value="Genomic_DNA"/>
</dbReference>
<evidence type="ECO:0000259" key="1">
    <source>
        <dbReference type="Pfam" id="PF13683"/>
    </source>
</evidence>
<dbReference type="SUPFAM" id="SSF53098">
    <property type="entry name" value="Ribonuclease H-like"/>
    <property type="match status" value="1"/>
</dbReference>
<gene>
    <name evidence="2" type="ordered locus">XC_1640</name>
</gene>
<accession>A0A0H2X6B3</accession>
<name>A0A0H2X6B3_XANC8</name>
<feature type="domain" description="Integrase catalytic" evidence="1">
    <location>
        <begin position="3"/>
        <end position="47"/>
    </location>
</feature>